<dbReference type="RefSeq" id="WP_375524854.1">
    <property type="nucleotide sequence ID" value="NZ_JBHILM010000008.1"/>
</dbReference>
<name>A0ABV5B5U8_9BACL</name>
<feature type="transmembrane region" description="Helical" evidence="1">
    <location>
        <begin position="37"/>
        <end position="54"/>
    </location>
</feature>
<feature type="transmembrane region" description="Helical" evidence="1">
    <location>
        <begin position="174"/>
        <end position="196"/>
    </location>
</feature>
<comment type="caution">
    <text evidence="2">The sequence shown here is derived from an EMBL/GenBank/DDBJ whole genome shotgun (WGS) entry which is preliminary data.</text>
</comment>
<evidence type="ECO:0000256" key="1">
    <source>
        <dbReference type="SAM" id="Phobius"/>
    </source>
</evidence>
<evidence type="ECO:0000313" key="2">
    <source>
        <dbReference type="EMBL" id="MFB5681062.1"/>
    </source>
</evidence>
<dbReference type="Proteomes" id="UP001580407">
    <property type="component" value="Unassembled WGS sequence"/>
</dbReference>
<feature type="transmembrane region" description="Helical" evidence="1">
    <location>
        <begin position="86"/>
        <end position="107"/>
    </location>
</feature>
<keyword evidence="1" id="KW-0812">Transmembrane</keyword>
<evidence type="ECO:0000313" key="3">
    <source>
        <dbReference type="Proteomes" id="UP001580407"/>
    </source>
</evidence>
<proteinExistence type="predicted"/>
<gene>
    <name evidence="2" type="ORF">ACE3NQ_09075</name>
</gene>
<dbReference type="EMBL" id="JBHILM010000008">
    <property type="protein sequence ID" value="MFB5681062.1"/>
    <property type="molecule type" value="Genomic_DNA"/>
</dbReference>
<feature type="transmembrane region" description="Helical" evidence="1">
    <location>
        <begin position="61"/>
        <end position="80"/>
    </location>
</feature>
<feature type="transmembrane region" description="Helical" evidence="1">
    <location>
        <begin position="7"/>
        <end position="25"/>
    </location>
</feature>
<accession>A0ABV5B5U8</accession>
<keyword evidence="1" id="KW-0472">Membrane</keyword>
<keyword evidence="1" id="KW-1133">Transmembrane helix</keyword>
<reference evidence="2 3" key="1">
    <citation type="submission" date="2024-09" db="EMBL/GenBank/DDBJ databases">
        <authorList>
            <person name="Ruan L."/>
        </authorList>
    </citation>
    <scope>NUCLEOTIDE SEQUENCE [LARGE SCALE GENOMIC DNA]</scope>
    <source>
        <strain evidence="2 3">D33</strain>
    </source>
</reference>
<organism evidence="2 3">
    <name type="scientific">Paenibacillus terreus</name>
    <dbReference type="NCBI Taxonomy" id="1387834"/>
    <lineage>
        <taxon>Bacteria</taxon>
        <taxon>Bacillati</taxon>
        <taxon>Bacillota</taxon>
        <taxon>Bacilli</taxon>
        <taxon>Bacillales</taxon>
        <taxon>Paenibacillaceae</taxon>
        <taxon>Paenibacillus</taxon>
    </lineage>
</organism>
<dbReference type="NCBIfam" id="NF041646">
    <property type="entry name" value="VC0807_fam"/>
    <property type="match status" value="1"/>
</dbReference>
<feature type="transmembrane region" description="Helical" evidence="1">
    <location>
        <begin position="146"/>
        <end position="168"/>
    </location>
</feature>
<keyword evidence="3" id="KW-1185">Reference proteome</keyword>
<sequence length="211" mass="23520">MNRKKVFKGVVIAFVINGVLPLLIYKLLEGRTSNTTALMIAMLIPLCDTLYHLIARRKLDIFAAFMAAGFILSLLASLLGGSEKLILLRESFVTGIMGVIFLGSLLLEKPLIYHFALRFTVGDSPERQSSFAENWKLPYIRKVFRIMTLGWGIALVAEAGVKGILVYTLSTTSFLAVSSLVMYGFIGMAILWTSLYRKSARRYLQSIRDGL</sequence>
<protein>
    <submittedName>
        <fullName evidence="2">VC0807 family protein</fullName>
    </submittedName>
</protein>